<proteinExistence type="predicted"/>
<feature type="region of interest" description="Disordered" evidence="1">
    <location>
        <begin position="43"/>
        <end position="68"/>
    </location>
</feature>
<evidence type="ECO:0000313" key="4">
    <source>
        <dbReference type="Proteomes" id="UP000014018"/>
    </source>
</evidence>
<organism evidence="3 4">
    <name type="scientific">Bacillus cereus VD133</name>
    <dbReference type="NCBI Taxonomy" id="1053233"/>
    <lineage>
        <taxon>Bacteria</taxon>
        <taxon>Bacillati</taxon>
        <taxon>Bacillota</taxon>
        <taxon>Bacilli</taxon>
        <taxon>Bacillales</taxon>
        <taxon>Bacillaceae</taxon>
        <taxon>Bacillus</taxon>
        <taxon>Bacillus cereus group</taxon>
    </lineage>
</organism>
<evidence type="ECO:0000313" key="3">
    <source>
        <dbReference type="EMBL" id="EOO27404.1"/>
    </source>
</evidence>
<dbReference type="PROSITE" id="PS51677">
    <property type="entry name" value="NODB"/>
    <property type="match status" value="1"/>
</dbReference>
<reference evidence="3 4" key="1">
    <citation type="submission" date="2012-12" db="EMBL/GenBank/DDBJ databases">
        <title>The Genome Sequence of Bacillus cereus VD133.</title>
        <authorList>
            <consortium name="The Broad Institute Genome Sequencing Platform"/>
            <consortium name="The Broad Institute Genome Sequencing Center for Infectious Disease"/>
            <person name="Feldgarden M."/>
            <person name="Van der Auwera G.A."/>
            <person name="Mahillon J."/>
            <person name="Duprez V."/>
            <person name="Timmery S."/>
            <person name="Mattelet C."/>
            <person name="Dierick K."/>
            <person name="Sun M."/>
            <person name="Yu Z."/>
            <person name="Zhu L."/>
            <person name="Hu X."/>
            <person name="Shank E.B."/>
            <person name="Swiecicka I."/>
            <person name="Hansen B.M."/>
            <person name="Andrup L."/>
            <person name="Walker B."/>
            <person name="Young S.K."/>
            <person name="Zeng Q."/>
            <person name="Gargeya S."/>
            <person name="Fitzgerald M."/>
            <person name="Haas B."/>
            <person name="Abouelleil A."/>
            <person name="Alvarado L."/>
            <person name="Arachchi H.M."/>
            <person name="Berlin A.M."/>
            <person name="Chapman S.B."/>
            <person name="Dewar J."/>
            <person name="Goldberg J."/>
            <person name="Griggs A."/>
            <person name="Gujja S."/>
            <person name="Hansen M."/>
            <person name="Howarth C."/>
            <person name="Imamovic A."/>
            <person name="Larimer J."/>
            <person name="McCowan C."/>
            <person name="Murphy C."/>
            <person name="Neiman D."/>
            <person name="Pearson M."/>
            <person name="Priest M."/>
            <person name="Roberts A."/>
            <person name="Saif S."/>
            <person name="Shea T."/>
            <person name="Sisk P."/>
            <person name="Sykes S."/>
            <person name="Wortman J."/>
            <person name="Nusbaum C."/>
            <person name="Birren B."/>
        </authorList>
    </citation>
    <scope>NUCLEOTIDE SEQUENCE [LARGE SCALE GENOMIC DNA]</scope>
    <source>
        <strain evidence="3 4">VD133</strain>
    </source>
</reference>
<feature type="compositionally biased region" description="Basic and acidic residues" evidence="1">
    <location>
        <begin position="52"/>
        <end position="68"/>
    </location>
</feature>
<comment type="caution">
    <text evidence="3">The sequence shown here is derived from an EMBL/GenBank/DDBJ whole genome shotgun (WGS) entry which is preliminary data.</text>
</comment>
<dbReference type="RefSeq" id="WP_016111860.1">
    <property type="nucleotide sequence ID" value="NZ_KB976193.1"/>
</dbReference>
<dbReference type="GO" id="GO:0005975">
    <property type="term" value="P:carbohydrate metabolic process"/>
    <property type="evidence" value="ECO:0007669"/>
    <property type="project" value="InterPro"/>
</dbReference>
<dbReference type="Pfam" id="PF01522">
    <property type="entry name" value="Polysacc_deac_1"/>
    <property type="match status" value="1"/>
</dbReference>
<dbReference type="SUPFAM" id="SSF88713">
    <property type="entry name" value="Glycoside hydrolase/deacetylase"/>
    <property type="match status" value="1"/>
</dbReference>
<dbReference type="EMBL" id="AHFB01000110">
    <property type="protein sequence ID" value="EOO27404.1"/>
    <property type="molecule type" value="Genomic_DNA"/>
</dbReference>
<name>A0A9W5PL77_BACCE</name>
<feature type="domain" description="NodB homology" evidence="2">
    <location>
        <begin position="74"/>
        <end position="259"/>
    </location>
</feature>
<evidence type="ECO:0000256" key="1">
    <source>
        <dbReference type="SAM" id="MobiDB-lite"/>
    </source>
</evidence>
<dbReference type="AlphaFoldDB" id="A0A9W5PL77"/>
<sequence length="277" mass="31624">MKLKIGSLMKVVLALGITLVTAVVIFLVIGKFNGAPAKEATGQNSKAVVAQHQEEKKQEEPKVEKDENGMPKGKWVYLTFDDGPSQYLGQFLDILKKENIKATFFMIGNQIKNPALQENVKRAVKEGNYVGAHSMTHDNPTLYDKKQFVPEMKETLSLIHDVTGEDAKLVRAPYGSTYLKGKIPIESVVDAGIKMWDWNIDTEDWKVESRNQDPNKILENIKKDTNKNFEVVLMHEKRTTLEKLPEVIKYFRDKGYQFGVYNGADHIPYHWLKDDRL</sequence>
<dbReference type="Gene3D" id="3.20.20.370">
    <property type="entry name" value="Glycoside hydrolase/deacetylase"/>
    <property type="match status" value="1"/>
</dbReference>
<dbReference type="PANTHER" id="PTHR10587">
    <property type="entry name" value="GLYCOSYL TRANSFERASE-RELATED"/>
    <property type="match status" value="1"/>
</dbReference>
<dbReference type="InterPro" id="IPR050248">
    <property type="entry name" value="Polysacc_deacetylase_ArnD"/>
</dbReference>
<dbReference type="InterPro" id="IPR002509">
    <property type="entry name" value="NODB_dom"/>
</dbReference>
<dbReference type="Proteomes" id="UP000014018">
    <property type="component" value="Unassembled WGS sequence"/>
</dbReference>
<gene>
    <name evidence="3" type="ORF">IIU_05909</name>
</gene>
<dbReference type="PANTHER" id="PTHR10587:SF125">
    <property type="entry name" value="POLYSACCHARIDE DEACETYLASE YHEN-RELATED"/>
    <property type="match status" value="1"/>
</dbReference>
<dbReference type="CDD" id="cd10944">
    <property type="entry name" value="CE4_SmPgdA_like"/>
    <property type="match status" value="1"/>
</dbReference>
<protein>
    <recommendedName>
        <fullName evidence="2">NodB homology domain-containing protein</fullName>
    </recommendedName>
</protein>
<evidence type="ECO:0000259" key="2">
    <source>
        <dbReference type="PROSITE" id="PS51677"/>
    </source>
</evidence>
<dbReference type="GO" id="GO:0016810">
    <property type="term" value="F:hydrolase activity, acting on carbon-nitrogen (but not peptide) bonds"/>
    <property type="evidence" value="ECO:0007669"/>
    <property type="project" value="InterPro"/>
</dbReference>
<dbReference type="InterPro" id="IPR011330">
    <property type="entry name" value="Glyco_hydro/deAcase_b/a-brl"/>
</dbReference>
<accession>A0A9W5PL77</accession>